<dbReference type="PROSITE" id="PS51104">
    <property type="entry name" value="PTS_EIIC_TYPE_2"/>
    <property type="match status" value="1"/>
</dbReference>
<feature type="transmembrane region" description="Helical" evidence="12">
    <location>
        <begin position="475"/>
        <end position="494"/>
    </location>
</feature>
<evidence type="ECO:0000256" key="10">
    <source>
        <dbReference type="ARBA" id="ARBA00022989"/>
    </source>
</evidence>
<dbReference type="PANTHER" id="PTHR30505:SF28">
    <property type="entry name" value="PTS SYSTEM 2-O-ALPHA-MANNOSYL-D-GLYCERATE-SPECIFIC EIIABC COMPONENT"/>
    <property type="match status" value="1"/>
</dbReference>
<dbReference type="FunFam" id="3.40.50.2300:FF:000014">
    <property type="entry name" value="PTS system fructose-like transporter subunit IIB"/>
    <property type="match status" value="1"/>
</dbReference>
<dbReference type="FunFam" id="3.40.930.10:FF:000009">
    <property type="entry name" value="PTS system, fructose specific IIABC component"/>
    <property type="match status" value="1"/>
</dbReference>
<comment type="subcellular location">
    <subcellularLocation>
        <location evidence="1">Cell inner membrane</location>
        <topology evidence="1">Multi-pass membrane protein</topology>
    </subcellularLocation>
    <subcellularLocation>
        <location evidence="2">Cytoplasm</location>
    </subcellularLocation>
</comment>
<dbReference type="PROSITE" id="PS51094">
    <property type="entry name" value="PTS_EIIA_TYPE_2"/>
    <property type="match status" value="1"/>
</dbReference>
<evidence type="ECO:0000256" key="9">
    <source>
        <dbReference type="ARBA" id="ARBA00022692"/>
    </source>
</evidence>
<dbReference type="EMBL" id="CABDLL010000003">
    <property type="protein sequence ID" value="VTE36872.1"/>
    <property type="molecule type" value="Genomic_DNA"/>
</dbReference>
<evidence type="ECO:0000313" key="22">
    <source>
        <dbReference type="Proteomes" id="UP000490982"/>
    </source>
</evidence>
<organism evidence="16 22">
    <name type="scientific">Streptococcus pneumoniae</name>
    <dbReference type="NCBI Taxonomy" id="1313"/>
    <lineage>
        <taxon>Bacteria</taxon>
        <taxon>Bacillati</taxon>
        <taxon>Bacillota</taxon>
        <taxon>Bacilli</taxon>
        <taxon>Lactobacillales</taxon>
        <taxon>Streptococcaceae</taxon>
        <taxon>Streptococcus</taxon>
    </lineage>
</organism>
<dbReference type="GO" id="GO:0005737">
    <property type="term" value="C:cytoplasm"/>
    <property type="evidence" value="ECO:0007669"/>
    <property type="project" value="UniProtKB-SubCell"/>
</dbReference>
<dbReference type="GO" id="GO:0090563">
    <property type="term" value="F:protein-phosphocysteine-sugar phosphotransferase activity"/>
    <property type="evidence" value="ECO:0007669"/>
    <property type="project" value="TreeGrafter"/>
</dbReference>
<keyword evidence="4" id="KW-1003">Cell membrane</keyword>
<dbReference type="CDD" id="cd00211">
    <property type="entry name" value="PTS_IIA_fru"/>
    <property type="match status" value="1"/>
</dbReference>
<dbReference type="SMR" id="A0A0E8Z382"/>
<feature type="transmembrane region" description="Helical" evidence="12">
    <location>
        <begin position="443"/>
        <end position="463"/>
    </location>
</feature>
<dbReference type="Gene3D" id="3.40.930.10">
    <property type="entry name" value="Mannitol-specific EII, Chain A"/>
    <property type="match status" value="1"/>
</dbReference>
<evidence type="ECO:0000313" key="16">
    <source>
        <dbReference type="EMBL" id="MTW24042.1"/>
    </source>
</evidence>
<dbReference type="InterPro" id="IPR003353">
    <property type="entry name" value="PTS_IIB_fruc"/>
</dbReference>
<reference evidence="20 21" key="1">
    <citation type="submission" date="2019-04" db="EMBL/GenBank/DDBJ databases">
        <authorList>
            <consortium name="Pathogen Informatics"/>
        </authorList>
    </citation>
    <scope>NUCLEOTIDE SEQUENCE [LARGE SCALE GENOMIC DNA]</scope>
    <source>
        <strain evidence="17">GPS_HK_21-sc-2296565</strain>
        <strain evidence="19 21">GPSC129</strain>
        <strain evidence="18 20">GPSC559</strain>
    </source>
</reference>
<evidence type="ECO:0000256" key="12">
    <source>
        <dbReference type="SAM" id="Phobius"/>
    </source>
</evidence>
<feature type="transmembrane region" description="Helical" evidence="12">
    <location>
        <begin position="409"/>
        <end position="431"/>
    </location>
</feature>
<dbReference type="InterPro" id="IPR006327">
    <property type="entry name" value="PTS_IIC_fruc"/>
</dbReference>
<dbReference type="InterPro" id="IPR002178">
    <property type="entry name" value="PTS_EIIA_type-2_dom"/>
</dbReference>
<feature type="domain" description="PTS EIIC type-2" evidence="15">
    <location>
        <begin position="291"/>
        <end position="650"/>
    </location>
</feature>
<dbReference type="EMBL" id="CABDQT010000023">
    <property type="protein sequence ID" value="VTH33291.1"/>
    <property type="molecule type" value="Genomic_DNA"/>
</dbReference>
<dbReference type="Pfam" id="PF02378">
    <property type="entry name" value="PTS_EIIC"/>
    <property type="match status" value="1"/>
</dbReference>
<dbReference type="CDD" id="cd05569">
    <property type="entry name" value="PTS_IIB_fructose"/>
    <property type="match status" value="1"/>
</dbReference>
<feature type="transmembrane region" description="Helical" evidence="12">
    <location>
        <begin position="302"/>
        <end position="323"/>
    </location>
</feature>
<feature type="transmembrane region" description="Helical" evidence="12">
    <location>
        <begin position="529"/>
        <end position="548"/>
    </location>
</feature>
<name>A0A0E8Z382_STREE</name>
<feature type="transmembrane region" description="Helical" evidence="12">
    <location>
        <begin position="586"/>
        <end position="603"/>
    </location>
</feature>
<dbReference type="SUPFAM" id="SSF55804">
    <property type="entry name" value="Phoshotransferase/anion transport protein"/>
    <property type="match status" value="1"/>
</dbReference>
<dbReference type="OMA" id="CKLMAPH"/>
<dbReference type="GO" id="GO:0009401">
    <property type="term" value="P:phosphoenolpyruvate-dependent sugar phosphotransferase system"/>
    <property type="evidence" value="ECO:0007669"/>
    <property type="project" value="UniProtKB-KW"/>
</dbReference>
<dbReference type="AlphaFoldDB" id="A0A0E8Z382"/>
<sequence>MKIQDLLRKDVMLLDLQATEKTAVIDEMIKNLTEHGYVTDFETFKEGILAREALTSTGLGDGIAMPHSKNAAVKEATVLFAKSNKGVDYESLDGQATDLFFMIAAPEGANDTHLAALAELSQYLMKDGFADKLRQATSADQVIELFDQASEKTEELVQAPANDSGDFIVAVTACTTGIAHTYMAQEALQKVAAEMGVGIKVETNGASGVGNQLTAEDIRKAKAIIIAADKAVEMDRFDGKPLINRPVADGIRKTEELINLALSGDTEVYRAANGAKAATASNEKQSLGGALYKHLMSGVSQMLPFVIGGGIMIALAFLIDGALGVPNENLGNLGSYHELASMFMKIGGAAFGLMLPVFAGYVAYSIAEKPGLVAGFVAGAIAKEGFAFGKIPYAAGGEATSTLAGVSSGFLGALVGGFIAGALVLAIKKYVKVPRSLEGAKSILLLPLLGTILTGFVMLAVNIPMAAINTAMNDFLGGLGGGSAVLLGIVLGGMMAVDMGGPVNKAAYVFGTGTLAATVSSGGSVAMAAVMAGGMVPPLAIFVATLLFKDKFTKEERNSGLTNIIMGLSFITEGAIPFGAADPARAIPSFILGSAVAGGLVGLTGIKLMAPHGGIFVIALTSNALLYLVSVLVGAIVSGVVYGYLRKPQA</sequence>
<keyword evidence="3" id="KW-0813">Transport</keyword>
<evidence type="ECO:0000256" key="2">
    <source>
        <dbReference type="ARBA" id="ARBA00004496"/>
    </source>
</evidence>
<dbReference type="NCBIfam" id="TIGR00848">
    <property type="entry name" value="fruA"/>
    <property type="match status" value="1"/>
</dbReference>
<dbReference type="EMBL" id="LR216058">
    <property type="protein sequence ID" value="VFI32038.1"/>
    <property type="molecule type" value="Genomic_DNA"/>
</dbReference>
<dbReference type="NCBIfam" id="TIGR01427">
    <property type="entry name" value="PTS_IIC_fructo"/>
    <property type="match status" value="1"/>
</dbReference>
<dbReference type="PROSITE" id="PS51099">
    <property type="entry name" value="PTS_EIIB_TYPE_2"/>
    <property type="match status" value="1"/>
</dbReference>
<keyword evidence="10 12" id="KW-1133">Transmembrane helix</keyword>
<dbReference type="Pfam" id="PF00359">
    <property type="entry name" value="PTS_EIIA_2"/>
    <property type="match status" value="1"/>
</dbReference>
<evidence type="ECO:0000313" key="18">
    <source>
        <dbReference type="EMBL" id="VTE36872.1"/>
    </source>
</evidence>
<dbReference type="InterPro" id="IPR003352">
    <property type="entry name" value="PTS_EIIC"/>
</dbReference>
<evidence type="ECO:0000256" key="5">
    <source>
        <dbReference type="ARBA" id="ARBA00022553"/>
    </source>
</evidence>
<keyword evidence="5" id="KW-0597">Phosphoprotein</keyword>
<dbReference type="Proteomes" id="UP000290138">
    <property type="component" value="Chromosome"/>
</dbReference>
<feature type="transmembrane region" description="Helical" evidence="12">
    <location>
        <begin position="343"/>
        <end position="364"/>
    </location>
</feature>
<feature type="domain" description="PTS EIIA type-2" evidence="13">
    <location>
        <begin position="5"/>
        <end position="149"/>
    </location>
</feature>
<dbReference type="GO" id="GO:0005351">
    <property type="term" value="F:carbohydrate:proton symporter activity"/>
    <property type="evidence" value="ECO:0007669"/>
    <property type="project" value="InterPro"/>
</dbReference>
<evidence type="ECO:0000256" key="7">
    <source>
        <dbReference type="ARBA" id="ARBA00022679"/>
    </source>
</evidence>
<dbReference type="Proteomes" id="UP000490982">
    <property type="component" value="Unassembled WGS sequence"/>
</dbReference>
<reference evidence="16 22" key="2">
    <citation type="submission" date="2019-11" db="EMBL/GenBank/DDBJ databases">
        <title>Growth characteristics of pneumococcus vary with the chemical composition of the capsule and with environmental conditions.</title>
        <authorList>
            <person name="Tothpal A."/>
            <person name="Desobry K."/>
            <person name="Joshi S."/>
            <person name="Wyllie A.L."/>
            <person name="Weinberger D.M."/>
        </authorList>
    </citation>
    <scope>NUCLEOTIDE SEQUENCE [LARGE SCALE GENOMIC DNA]</scope>
    <source>
        <strain evidence="22">pnumococcus23A</strain>
        <strain evidence="16">Pnumococcus23A</strain>
    </source>
</reference>
<evidence type="ECO:0000256" key="3">
    <source>
        <dbReference type="ARBA" id="ARBA00022448"/>
    </source>
</evidence>
<evidence type="ECO:0000313" key="19">
    <source>
        <dbReference type="EMBL" id="VTH33291.1"/>
    </source>
</evidence>
<feature type="domain" description="PTS EIIB type-2" evidence="14">
    <location>
        <begin position="168"/>
        <end position="263"/>
    </location>
</feature>
<evidence type="ECO:0000313" key="21">
    <source>
        <dbReference type="Proteomes" id="UP000314107"/>
    </source>
</evidence>
<dbReference type="SUPFAM" id="SSF52794">
    <property type="entry name" value="PTS system IIB component-like"/>
    <property type="match status" value="1"/>
</dbReference>
<dbReference type="InterPro" id="IPR013011">
    <property type="entry name" value="PTS_EIIB_2"/>
</dbReference>
<dbReference type="Pfam" id="PF02302">
    <property type="entry name" value="PTS_IIB"/>
    <property type="match status" value="1"/>
</dbReference>
<dbReference type="PANTHER" id="PTHR30505">
    <property type="entry name" value="FRUCTOSE-LIKE PERMEASE"/>
    <property type="match status" value="1"/>
</dbReference>
<dbReference type="Proteomes" id="UP000314107">
    <property type="component" value="Unassembled WGS sequence"/>
</dbReference>
<keyword evidence="11 12" id="KW-0472">Membrane</keyword>
<evidence type="ECO:0000259" key="14">
    <source>
        <dbReference type="PROSITE" id="PS51099"/>
    </source>
</evidence>
<dbReference type="Proteomes" id="UP000310997">
    <property type="component" value="Unassembled WGS sequence"/>
</dbReference>
<evidence type="ECO:0000256" key="11">
    <source>
        <dbReference type="ARBA" id="ARBA00023136"/>
    </source>
</evidence>
<dbReference type="EMBL" id="WNHS01000011">
    <property type="protein sequence ID" value="MTW24042.1"/>
    <property type="molecule type" value="Genomic_DNA"/>
</dbReference>
<dbReference type="InterPro" id="IPR016152">
    <property type="entry name" value="PTrfase/Anion_transptr"/>
</dbReference>
<dbReference type="RefSeq" id="WP_000701438.1">
    <property type="nucleotide sequence ID" value="NZ_AP026920.1"/>
</dbReference>
<evidence type="ECO:0000313" key="20">
    <source>
        <dbReference type="Proteomes" id="UP000310997"/>
    </source>
</evidence>
<feature type="transmembrane region" description="Helical" evidence="12">
    <location>
        <begin position="615"/>
        <end position="645"/>
    </location>
</feature>
<evidence type="ECO:0000256" key="4">
    <source>
        <dbReference type="ARBA" id="ARBA00022475"/>
    </source>
</evidence>
<dbReference type="InterPro" id="IPR013014">
    <property type="entry name" value="PTS_EIIC_2"/>
</dbReference>
<keyword evidence="7" id="KW-0808">Transferase</keyword>
<keyword evidence="9 12" id="KW-0812">Transmembrane</keyword>
<evidence type="ECO:0000256" key="1">
    <source>
        <dbReference type="ARBA" id="ARBA00004429"/>
    </source>
</evidence>
<evidence type="ECO:0000256" key="8">
    <source>
        <dbReference type="ARBA" id="ARBA00022683"/>
    </source>
</evidence>
<proteinExistence type="predicted"/>
<dbReference type="GO" id="GO:0005886">
    <property type="term" value="C:plasma membrane"/>
    <property type="evidence" value="ECO:0007669"/>
    <property type="project" value="UniProtKB-SubCell"/>
</dbReference>
<accession>A0A0E8Z382</accession>
<dbReference type="InterPro" id="IPR050864">
    <property type="entry name" value="Bacterial_PTS_Sugar_Transport"/>
</dbReference>
<evidence type="ECO:0000256" key="6">
    <source>
        <dbReference type="ARBA" id="ARBA00022597"/>
    </source>
</evidence>
<protein>
    <submittedName>
        <fullName evidence="16">PTS fructose transporter subunit IIC</fullName>
    </submittedName>
    <submittedName>
        <fullName evidence="17">PTS system, fructose specific IIBC component</fullName>
    </submittedName>
</protein>
<dbReference type="InterPro" id="IPR003501">
    <property type="entry name" value="PTS_EIIB_2/3"/>
</dbReference>
<dbReference type="InterPro" id="IPR004715">
    <property type="entry name" value="PTS_IIA_fruc"/>
</dbReference>
<gene>
    <name evidence="19" type="primary">fruA_2</name>
    <name evidence="17" type="synonym">fruA</name>
    <name evidence="16" type="ORF">GM537_03970</name>
    <name evidence="19" type="ORF">SAMEA3171064_01857</name>
    <name evidence="17" type="ORF">SAMEA3431391_00774</name>
    <name evidence="18" type="ORF">SAMEA4038883_00545</name>
</gene>
<dbReference type="Gene3D" id="3.40.50.2300">
    <property type="match status" value="1"/>
</dbReference>
<dbReference type="InterPro" id="IPR036095">
    <property type="entry name" value="PTS_EIIB-like_sf"/>
</dbReference>
<keyword evidence="6" id="KW-0762">Sugar transport</keyword>
<keyword evidence="8" id="KW-0598">Phosphotransferase system</keyword>
<dbReference type="NCBIfam" id="TIGR00829">
    <property type="entry name" value="FRU"/>
    <property type="match status" value="1"/>
</dbReference>
<evidence type="ECO:0000259" key="13">
    <source>
        <dbReference type="PROSITE" id="PS51094"/>
    </source>
</evidence>
<evidence type="ECO:0000259" key="15">
    <source>
        <dbReference type="PROSITE" id="PS51104"/>
    </source>
</evidence>
<feature type="transmembrane region" description="Helical" evidence="12">
    <location>
        <begin position="560"/>
        <end position="580"/>
    </location>
</feature>
<dbReference type="GO" id="GO:0022877">
    <property type="term" value="F:protein-N(PI)-phosphohistidine-fructose phosphotransferase system transporter activity"/>
    <property type="evidence" value="ECO:0007669"/>
    <property type="project" value="InterPro"/>
</dbReference>
<evidence type="ECO:0000313" key="17">
    <source>
        <dbReference type="EMBL" id="VFI32038.1"/>
    </source>
</evidence>